<sequence>DLSVIDSNGVCDIFLTGFLSIEPLIYGEEVTVAWLSPSGVDH</sequence>
<evidence type="ECO:0000313" key="1">
    <source>
        <dbReference type="EMBL" id="KAK3556889.1"/>
    </source>
</evidence>
<evidence type="ECO:0000313" key="2">
    <source>
        <dbReference type="Proteomes" id="UP001274896"/>
    </source>
</evidence>
<organism evidence="1 2">
    <name type="scientific">Hemibagrus guttatus</name>
    <dbReference type="NCBI Taxonomy" id="175788"/>
    <lineage>
        <taxon>Eukaryota</taxon>
        <taxon>Metazoa</taxon>
        <taxon>Chordata</taxon>
        <taxon>Craniata</taxon>
        <taxon>Vertebrata</taxon>
        <taxon>Euteleostomi</taxon>
        <taxon>Actinopterygii</taxon>
        <taxon>Neopterygii</taxon>
        <taxon>Teleostei</taxon>
        <taxon>Ostariophysi</taxon>
        <taxon>Siluriformes</taxon>
        <taxon>Bagridae</taxon>
        <taxon>Hemibagrus</taxon>
    </lineage>
</organism>
<proteinExistence type="predicted"/>
<keyword evidence="2" id="KW-1185">Reference proteome</keyword>
<feature type="non-terminal residue" evidence="1">
    <location>
        <position position="1"/>
    </location>
</feature>
<protein>
    <submittedName>
        <fullName evidence="1">Uncharacterized protein</fullName>
    </submittedName>
</protein>
<accession>A0AAE0RJS9</accession>
<comment type="caution">
    <text evidence="1">The sequence shown here is derived from an EMBL/GenBank/DDBJ whole genome shotgun (WGS) entry which is preliminary data.</text>
</comment>
<gene>
    <name evidence="1" type="ORF">QTP70_022393</name>
</gene>
<dbReference type="Proteomes" id="UP001274896">
    <property type="component" value="Unassembled WGS sequence"/>
</dbReference>
<name>A0AAE0RJS9_9TELE</name>
<dbReference type="EMBL" id="JAUCMX010000001">
    <property type="protein sequence ID" value="KAK3556889.1"/>
    <property type="molecule type" value="Genomic_DNA"/>
</dbReference>
<dbReference type="AlphaFoldDB" id="A0AAE0RJS9"/>
<reference evidence="1" key="1">
    <citation type="submission" date="2023-06" db="EMBL/GenBank/DDBJ databases">
        <title>Male Hemibagrus guttatus genome.</title>
        <authorList>
            <person name="Bian C."/>
        </authorList>
    </citation>
    <scope>NUCLEOTIDE SEQUENCE</scope>
    <source>
        <strain evidence="1">Male_cb2023</strain>
        <tissue evidence="1">Muscle</tissue>
    </source>
</reference>